<dbReference type="PROSITE" id="PS50893">
    <property type="entry name" value="ABC_TRANSPORTER_2"/>
    <property type="match status" value="1"/>
</dbReference>
<evidence type="ECO:0000256" key="2">
    <source>
        <dbReference type="ARBA" id="ARBA00022840"/>
    </source>
</evidence>
<dbReference type="SMART" id="SM00382">
    <property type="entry name" value="AAA"/>
    <property type="match status" value="1"/>
</dbReference>
<dbReference type="PANTHER" id="PTHR43514">
    <property type="entry name" value="ABC TRANSPORTER I FAMILY MEMBER 10"/>
    <property type="match status" value="1"/>
</dbReference>
<reference evidence="4 5" key="1">
    <citation type="submission" date="2018-07" db="EMBL/GenBank/DDBJ databases">
        <title>Genomic Encyclopedia of Type Strains, Phase IV (KMG-IV): sequencing the most valuable type-strain genomes for metagenomic binning, comparative biology and taxonomic classification.</title>
        <authorList>
            <person name="Goeker M."/>
        </authorList>
    </citation>
    <scope>NUCLEOTIDE SEQUENCE [LARGE SCALE GENOMIC DNA]</scope>
    <source>
        <strain evidence="4 5">DSM 27016</strain>
    </source>
</reference>
<evidence type="ECO:0000259" key="3">
    <source>
        <dbReference type="PROSITE" id="PS50893"/>
    </source>
</evidence>
<proteinExistence type="predicted"/>
<comment type="caution">
    <text evidence="4">The sequence shown here is derived from an EMBL/GenBank/DDBJ whole genome shotgun (WGS) entry which is preliminary data.</text>
</comment>
<dbReference type="InterPro" id="IPR017871">
    <property type="entry name" value="ABC_transporter-like_CS"/>
</dbReference>
<dbReference type="InterPro" id="IPR003439">
    <property type="entry name" value="ABC_transporter-like_ATP-bd"/>
</dbReference>
<dbReference type="Proteomes" id="UP000253034">
    <property type="component" value="Unassembled WGS sequence"/>
</dbReference>
<dbReference type="GO" id="GO:0016887">
    <property type="term" value="F:ATP hydrolysis activity"/>
    <property type="evidence" value="ECO:0007669"/>
    <property type="project" value="InterPro"/>
</dbReference>
<organism evidence="4 5">
    <name type="scientific">Anaerobacterium chartisolvens</name>
    <dbReference type="NCBI Taxonomy" id="1297424"/>
    <lineage>
        <taxon>Bacteria</taxon>
        <taxon>Bacillati</taxon>
        <taxon>Bacillota</taxon>
        <taxon>Clostridia</taxon>
        <taxon>Eubacteriales</taxon>
        <taxon>Oscillospiraceae</taxon>
        <taxon>Anaerobacterium</taxon>
    </lineage>
</organism>
<dbReference type="GO" id="GO:0005524">
    <property type="term" value="F:ATP binding"/>
    <property type="evidence" value="ECO:0007669"/>
    <property type="project" value="UniProtKB-KW"/>
</dbReference>
<dbReference type="PANTHER" id="PTHR43514:SF1">
    <property type="entry name" value="SULFATE_THIOSULFATE IMPORT ATP-BINDING PROTEIN CYSA"/>
    <property type="match status" value="1"/>
</dbReference>
<dbReference type="RefSeq" id="WP_114296013.1">
    <property type="nucleotide sequence ID" value="NZ_QPJT01000001.1"/>
</dbReference>
<dbReference type="EMBL" id="QPJT01000001">
    <property type="protein sequence ID" value="RCX21075.1"/>
    <property type="molecule type" value="Genomic_DNA"/>
</dbReference>
<keyword evidence="1" id="KW-0547">Nucleotide-binding</keyword>
<dbReference type="InterPro" id="IPR003593">
    <property type="entry name" value="AAA+_ATPase"/>
</dbReference>
<dbReference type="Gene3D" id="3.40.50.300">
    <property type="entry name" value="P-loop containing nucleotide triphosphate hydrolases"/>
    <property type="match status" value="1"/>
</dbReference>
<sequence length="355" mass="39854">MELMVDIEKKLNGFHLKTKLSVSGEVLGLLGASGSGKSMTLRCVAGLEKPDHGKIVLNGKVLYDSEKGIYLPARKRRVGFLFQNYALFPHMTVRQNIGFALEGVSQRQRDRLVDDMIGRMHLEGLDKRYPSQLSGGQQQRVALARALAIEPEMLLLDEPFSALDNHLRSQMEAQLLETLSEYKGVTLFVSHNMDEAYRICNRLVIMSEGSIAAAGDKDGIFRNPPTLAAARVTGCKNISRARYAGEGIIEAVDWGCRLKVNKPVSHGISYVGIRARHITEAREKREDANVFQCRPVKIVEGPHSVTVYIKLGEQQKGDSIKPVHWEISRDRWEDIKDRPLPWNIELSPSKIFLIQ</sequence>
<dbReference type="Pfam" id="PF00005">
    <property type="entry name" value="ABC_tran"/>
    <property type="match status" value="1"/>
</dbReference>
<feature type="domain" description="ABC transporter" evidence="3">
    <location>
        <begin position="2"/>
        <end position="233"/>
    </location>
</feature>
<dbReference type="AlphaFoldDB" id="A0A369BIU2"/>
<evidence type="ECO:0000256" key="1">
    <source>
        <dbReference type="ARBA" id="ARBA00022741"/>
    </source>
</evidence>
<keyword evidence="5" id="KW-1185">Reference proteome</keyword>
<dbReference type="InterPro" id="IPR050334">
    <property type="entry name" value="Molybdenum_import_ModC"/>
</dbReference>
<keyword evidence="2 4" id="KW-0067">ATP-binding</keyword>
<accession>A0A369BIU2</accession>
<dbReference type="SUPFAM" id="SSF52540">
    <property type="entry name" value="P-loop containing nucleoside triphosphate hydrolases"/>
    <property type="match status" value="1"/>
</dbReference>
<name>A0A369BIU2_9FIRM</name>
<dbReference type="PROSITE" id="PS00211">
    <property type="entry name" value="ABC_TRANSPORTER_1"/>
    <property type="match status" value="1"/>
</dbReference>
<dbReference type="InterPro" id="IPR027417">
    <property type="entry name" value="P-loop_NTPase"/>
</dbReference>
<evidence type="ECO:0000313" key="4">
    <source>
        <dbReference type="EMBL" id="RCX21075.1"/>
    </source>
</evidence>
<gene>
    <name evidence="4" type="ORF">DFR58_101285</name>
</gene>
<dbReference type="OrthoDB" id="9802264at2"/>
<evidence type="ECO:0000313" key="5">
    <source>
        <dbReference type="Proteomes" id="UP000253034"/>
    </source>
</evidence>
<protein>
    <submittedName>
        <fullName evidence="4">Molybdate transport system ATP-binding protein</fullName>
    </submittedName>
</protein>